<feature type="domain" description="Thioredoxin-like fold" evidence="13">
    <location>
        <begin position="363"/>
        <end position="510"/>
    </location>
</feature>
<evidence type="ECO:0000313" key="14">
    <source>
        <dbReference type="EMBL" id="ANU58136.1"/>
    </source>
</evidence>
<gene>
    <name evidence="14" type="ORF">A4V03_11635</name>
    <name evidence="15" type="ORF">E5353_03680</name>
</gene>
<reference evidence="14" key="2">
    <citation type="submission" date="2017-04" db="EMBL/GenBank/DDBJ databases">
        <title>Complete Genome Sequences of Twelve Strains of a Stable Defined Moderately Diverse Mouse Microbiota 2 (sDMDMm2).</title>
        <authorList>
            <person name="Uchimura Y."/>
            <person name="Wyss M."/>
            <person name="Brugiroux S."/>
            <person name="Limenitakis J.P."/>
            <person name="Stecher B."/>
            <person name="McCoy K.D."/>
            <person name="Macpherson A.J."/>
        </authorList>
    </citation>
    <scope>NUCLEOTIDE SEQUENCE</scope>
    <source>
        <strain evidence="14">I48</strain>
    </source>
</reference>
<comment type="similarity">
    <text evidence="2">Belongs to the VKOR family.</text>
</comment>
<sequence>MKNTIFTQFLTALKVKHTAAFSDKLYRTHPYRDSLYGLSHMLKTYGVYNEGVRSVDKNVRQFVPPFIAHVGEEFVVVKAISENNVTYDWGNIEIKNSFDNFKEVWSGVALLAEPAVDSVEPDYQKHLMITLVKKLQTVLLCIIPSLFLFGAWYANMEQIGVYGTILSVINLVGIYISYLLLLKQEKRQSDYADKICSLFHQRDCNNILELPAAKIGFFSWSEIGLGYFIANLLLIILLPNYISYQAIINVFALPYTVWSVWYQYKKVRQWCMLCLIVQVLLWAIFLTNILGVCFNESPLSIIPSISIGSFYVFIVLLINISTMKIAHSNRLELLEQGFTALKNSDDVFKALLKSQPYFETQDTTKIVFGNPKAKLKVTILTNPHCEPCGQMHTRVKKMLAINADKLCVQYIFSAFSDDLLDSNRFLIATYLNGKSGEIDEIYKDWYEKGKYHSDDFIAKYNFSFEGVEEELEKHEQWKRYTHLVATPTILVNGYLLPPQYTIENLSFFLDTDI</sequence>
<evidence type="ECO:0000256" key="6">
    <source>
        <dbReference type="ARBA" id="ARBA00023002"/>
    </source>
</evidence>
<dbReference type="AlphaFoldDB" id="A0A1C7H2F0"/>
<feature type="transmembrane region" description="Helical" evidence="10">
    <location>
        <begin position="244"/>
        <end position="263"/>
    </location>
</feature>
<dbReference type="InterPro" id="IPR036249">
    <property type="entry name" value="Thioredoxin-like_sf"/>
</dbReference>
<dbReference type="GO" id="GO:0016491">
    <property type="term" value="F:oxidoreductase activity"/>
    <property type="evidence" value="ECO:0007669"/>
    <property type="project" value="UniProtKB-KW"/>
</dbReference>
<evidence type="ECO:0000256" key="7">
    <source>
        <dbReference type="ARBA" id="ARBA00023136"/>
    </source>
</evidence>
<feature type="transmembrane region" description="Helical" evidence="10">
    <location>
        <begin position="217"/>
        <end position="238"/>
    </location>
</feature>
<dbReference type="GO" id="GO:0016020">
    <property type="term" value="C:membrane"/>
    <property type="evidence" value="ECO:0007669"/>
    <property type="project" value="UniProtKB-SubCell"/>
</dbReference>
<dbReference type="InterPro" id="IPR012932">
    <property type="entry name" value="VKOR"/>
</dbReference>
<dbReference type="GO" id="GO:0008233">
    <property type="term" value="F:peptidase activity"/>
    <property type="evidence" value="ECO:0007669"/>
    <property type="project" value="InterPro"/>
</dbReference>
<keyword evidence="7 10" id="KW-0472">Membrane</keyword>
<evidence type="ECO:0000259" key="12">
    <source>
        <dbReference type="Pfam" id="PF07884"/>
    </source>
</evidence>
<keyword evidence="4" id="KW-0874">Quinone</keyword>
<organism evidence="14 16">
    <name type="scientific">Bacteroides caecimuris</name>
    <dbReference type="NCBI Taxonomy" id="1796613"/>
    <lineage>
        <taxon>Bacteria</taxon>
        <taxon>Pseudomonadati</taxon>
        <taxon>Bacteroidota</taxon>
        <taxon>Bacteroidia</taxon>
        <taxon>Bacteroidales</taxon>
        <taxon>Bacteroidaceae</taxon>
        <taxon>Bacteroides</taxon>
    </lineage>
</organism>
<dbReference type="CDD" id="cd12921">
    <property type="entry name" value="VKOR_4"/>
    <property type="match status" value="1"/>
</dbReference>
<evidence type="ECO:0000259" key="11">
    <source>
        <dbReference type="Pfam" id="PF03412"/>
    </source>
</evidence>
<dbReference type="SUPFAM" id="SSF52833">
    <property type="entry name" value="Thioredoxin-like"/>
    <property type="match status" value="1"/>
</dbReference>
<feature type="transmembrane region" description="Helical" evidence="10">
    <location>
        <begin position="301"/>
        <end position="320"/>
    </location>
</feature>
<proteinExistence type="inferred from homology"/>
<evidence type="ECO:0000256" key="1">
    <source>
        <dbReference type="ARBA" id="ARBA00004141"/>
    </source>
</evidence>
<dbReference type="Gene3D" id="3.90.70.10">
    <property type="entry name" value="Cysteine proteinases"/>
    <property type="match status" value="1"/>
</dbReference>
<dbReference type="STRING" id="1796613.A4V03_11635"/>
<name>A0A1C7H2F0_9BACE</name>
<keyword evidence="6" id="KW-0560">Oxidoreductase</keyword>
<evidence type="ECO:0008006" key="18">
    <source>
        <dbReference type="Google" id="ProtNLM"/>
    </source>
</evidence>
<evidence type="ECO:0000256" key="9">
    <source>
        <dbReference type="ARBA" id="ARBA00023284"/>
    </source>
</evidence>
<comment type="subcellular location">
    <subcellularLocation>
        <location evidence="1">Membrane</location>
        <topology evidence="1">Multi-pass membrane protein</topology>
    </subcellularLocation>
</comment>
<dbReference type="KEGG" id="bcae:A4V03_11635"/>
<feature type="transmembrane region" description="Helical" evidence="10">
    <location>
        <begin position="159"/>
        <end position="181"/>
    </location>
</feature>
<dbReference type="Pfam" id="PF13462">
    <property type="entry name" value="Thioredoxin_4"/>
    <property type="match status" value="1"/>
</dbReference>
<dbReference type="EMBL" id="CP015401">
    <property type="protein sequence ID" value="ANU58136.1"/>
    <property type="molecule type" value="Genomic_DNA"/>
</dbReference>
<dbReference type="GO" id="GO:0006508">
    <property type="term" value="P:proteolysis"/>
    <property type="evidence" value="ECO:0007669"/>
    <property type="project" value="InterPro"/>
</dbReference>
<evidence type="ECO:0000256" key="2">
    <source>
        <dbReference type="ARBA" id="ARBA00006214"/>
    </source>
</evidence>
<evidence type="ECO:0000256" key="3">
    <source>
        <dbReference type="ARBA" id="ARBA00022692"/>
    </source>
</evidence>
<evidence type="ECO:0000256" key="10">
    <source>
        <dbReference type="SAM" id="Phobius"/>
    </source>
</evidence>
<keyword evidence="9" id="KW-0676">Redox-active center</keyword>
<keyword evidence="16" id="KW-1185">Reference proteome</keyword>
<evidence type="ECO:0000256" key="8">
    <source>
        <dbReference type="ARBA" id="ARBA00023157"/>
    </source>
</evidence>
<evidence type="ECO:0000256" key="4">
    <source>
        <dbReference type="ARBA" id="ARBA00022719"/>
    </source>
</evidence>
<evidence type="ECO:0000313" key="17">
    <source>
        <dbReference type="Proteomes" id="UP000309566"/>
    </source>
</evidence>
<feature type="transmembrane region" description="Helical" evidence="10">
    <location>
        <begin position="135"/>
        <end position="153"/>
    </location>
</feature>
<dbReference type="Gene3D" id="3.40.30.10">
    <property type="entry name" value="Glutaredoxin"/>
    <property type="match status" value="1"/>
</dbReference>
<dbReference type="Pfam" id="PF03412">
    <property type="entry name" value="Peptidase_C39"/>
    <property type="match status" value="1"/>
</dbReference>
<dbReference type="Gene3D" id="1.20.1440.130">
    <property type="entry name" value="VKOR domain"/>
    <property type="match status" value="1"/>
</dbReference>
<accession>A0A4S2DDR0</accession>
<keyword evidence="3 10" id="KW-0812">Transmembrane</keyword>
<dbReference type="InterPro" id="IPR012336">
    <property type="entry name" value="Thioredoxin-like_fold"/>
</dbReference>
<dbReference type="GO" id="GO:0005524">
    <property type="term" value="F:ATP binding"/>
    <property type="evidence" value="ECO:0007669"/>
    <property type="project" value="InterPro"/>
</dbReference>
<reference evidence="16" key="1">
    <citation type="submission" date="2016-04" db="EMBL/GenBank/DDBJ databases">
        <title>Complete Genome Sequences of Twelve Strains of a Stable Defined Moderately Diverse Mouse Microbiota 2 (sDMDMm2).</title>
        <authorList>
            <person name="Uchimura Y."/>
            <person name="Wyss M."/>
            <person name="Brugiroux S."/>
            <person name="Limenitakis J.P."/>
            <person name="Stecher B."/>
            <person name="McCoy K.D."/>
            <person name="Macpherson A.J."/>
        </authorList>
    </citation>
    <scope>NUCLEOTIDE SEQUENCE [LARGE SCALE GENOMIC DNA]</scope>
    <source>
        <strain evidence="16">I48</strain>
    </source>
</reference>
<dbReference type="EMBL" id="SRYX01000009">
    <property type="protein sequence ID" value="TGY40067.1"/>
    <property type="molecule type" value="Genomic_DNA"/>
</dbReference>
<accession>A0A1C7H2F0</accession>
<dbReference type="Proteomes" id="UP000092631">
    <property type="component" value="Chromosome"/>
</dbReference>
<evidence type="ECO:0000259" key="13">
    <source>
        <dbReference type="Pfam" id="PF13462"/>
    </source>
</evidence>
<dbReference type="OrthoDB" id="1100563at2"/>
<feature type="domain" description="Peptidase C39" evidence="11">
    <location>
        <begin position="34"/>
        <end position="115"/>
    </location>
</feature>
<dbReference type="InterPro" id="IPR038354">
    <property type="entry name" value="VKOR_sf"/>
</dbReference>
<dbReference type="RefSeq" id="WP_065539053.1">
    <property type="nucleotide sequence ID" value="NZ_CAPDLJ010000007.1"/>
</dbReference>
<reference evidence="15 17" key="3">
    <citation type="submission" date="2019-04" db="EMBL/GenBank/DDBJ databases">
        <title>Microbes associate with the intestines of laboratory mice.</title>
        <authorList>
            <person name="Navarre W."/>
            <person name="Wong E."/>
            <person name="Huang K."/>
            <person name="Tropini C."/>
            <person name="Ng K."/>
            <person name="Yu B."/>
        </authorList>
    </citation>
    <scope>NUCLEOTIDE SEQUENCE [LARGE SCALE GENOMIC DNA]</scope>
    <source>
        <strain evidence="15 17">NM63_1-25</strain>
    </source>
</reference>
<dbReference type="InterPro" id="IPR005074">
    <property type="entry name" value="Peptidase_C39"/>
</dbReference>
<feature type="domain" description="Vitamin K epoxide reductase" evidence="12">
    <location>
        <begin position="165"/>
        <end position="288"/>
    </location>
</feature>
<evidence type="ECO:0000256" key="5">
    <source>
        <dbReference type="ARBA" id="ARBA00022989"/>
    </source>
</evidence>
<dbReference type="Pfam" id="PF07884">
    <property type="entry name" value="VKOR"/>
    <property type="match status" value="1"/>
</dbReference>
<keyword evidence="5 10" id="KW-1133">Transmembrane helix</keyword>
<evidence type="ECO:0000313" key="16">
    <source>
        <dbReference type="Proteomes" id="UP000092631"/>
    </source>
</evidence>
<dbReference type="GeneID" id="82187796"/>
<evidence type="ECO:0000313" key="15">
    <source>
        <dbReference type="EMBL" id="TGY40067.1"/>
    </source>
</evidence>
<feature type="transmembrane region" description="Helical" evidence="10">
    <location>
        <begin position="270"/>
        <end position="289"/>
    </location>
</feature>
<dbReference type="GO" id="GO:0048038">
    <property type="term" value="F:quinone binding"/>
    <property type="evidence" value="ECO:0007669"/>
    <property type="project" value="UniProtKB-KW"/>
</dbReference>
<keyword evidence="8" id="KW-1015">Disulfide bond</keyword>
<dbReference type="Proteomes" id="UP000309566">
    <property type="component" value="Unassembled WGS sequence"/>
</dbReference>
<protein>
    <recommendedName>
        <fullName evidence="18">Thioredoxin domain-containing protein</fullName>
    </recommendedName>
</protein>